<evidence type="ECO:0000313" key="3">
    <source>
        <dbReference type="Proteomes" id="UP000248745"/>
    </source>
</evidence>
<dbReference type="RefSeq" id="WP_111000667.1">
    <property type="nucleotide sequence ID" value="NZ_QKTW01000026.1"/>
</dbReference>
<evidence type="ECO:0000313" key="2">
    <source>
        <dbReference type="EMBL" id="PZF71199.1"/>
    </source>
</evidence>
<dbReference type="EMBL" id="QKTW01000026">
    <property type="protein sequence ID" value="PZF71199.1"/>
    <property type="molecule type" value="Genomic_DNA"/>
</dbReference>
<protein>
    <recommendedName>
        <fullName evidence="4">DUF4393 domain-containing protein</fullName>
    </recommendedName>
</protein>
<evidence type="ECO:0008006" key="4">
    <source>
        <dbReference type="Google" id="ProtNLM"/>
    </source>
</evidence>
<dbReference type="Proteomes" id="UP000248745">
    <property type="component" value="Unassembled WGS sequence"/>
</dbReference>
<keyword evidence="1" id="KW-0175">Coiled coil</keyword>
<dbReference type="AlphaFoldDB" id="A0A2W2B4Q7"/>
<proteinExistence type="predicted"/>
<sequence length="303" mass="34896">MDKKIDISSTTIDKGIDVAKNFLGKLIMPAIEEAGLLLKDAVTLWKFKNQVRILNKAKEYCEKNNISTKTIPLKLLCPLLENAGLEEDEALQEKWAILLSNLVDSDRNIENHVFPYILGQISITEFVFLEEAFIEKRETVTELKIELDQFKIDRPQIEQGLRNEIEKKKEEIAIAERHERVDLSSRMAVLKKIRELASEKSRLESNLTRLGWQESSIVNKINRLQVVSEHKLKGFEISNLVRLGLIKVTQETYAHPQTIEIPNQSNKEYLEVELDIDVESDIEHVLTELGELFIEACTDRSKM</sequence>
<organism evidence="2 3">
    <name type="scientific">Taibaiella soli</name>
    <dbReference type="NCBI Taxonomy" id="1649169"/>
    <lineage>
        <taxon>Bacteria</taxon>
        <taxon>Pseudomonadati</taxon>
        <taxon>Bacteroidota</taxon>
        <taxon>Chitinophagia</taxon>
        <taxon>Chitinophagales</taxon>
        <taxon>Chitinophagaceae</taxon>
        <taxon>Taibaiella</taxon>
    </lineage>
</organism>
<keyword evidence="3" id="KW-1185">Reference proteome</keyword>
<dbReference type="Pfam" id="PF14337">
    <property type="entry name" value="Abi_alpha"/>
    <property type="match status" value="1"/>
</dbReference>
<dbReference type="OrthoDB" id="7063390at2"/>
<name>A0A2W2B4Q7_9BACT</name>
<reference evidence="2 3" key="1">
    <citation type="submission" date="2018-06" db="EMBL/GenBank/DDBJ databases">
        <title>Mucibacter soli gen. nov., sp. nov., a new member of the family Chitinophagaceae producing mucin.</title>
        <authorList>
            <person name="Kim M.-K."/>
            <person name="Park S."/>
            <person name="Kim T.-S."/>
            <person name="Joung Y."/>
            <person name="Han J.-H."/>
            <person name="Kim S.B."/>
        </authorList>
    </citation>
    <scope>NUCLEOTIDE SEQUENCE [LARGE SCALE GENOMIC DNA]</scope>
    <source>
        <strain evidence="2 3">R1-15</strain>
    </source>
</reference>
<comment type="caution">
    <text evidence="2">The sequence shown here is derived from an EMBL/GenBank/DDBJ whole genome shotgun (WGS) entry which is preliminary data.</text>
</comment>
<accession>A0A2W2B4Q7</accession>
<evidence type="ECO:0000256" key="1">
    <source>
        <dbReference type="SAM" id="Coils"/>
    </source>
</evidence>
<dbReference type="InterPro" id="IPR025506">
    <property type="entry name" value="Abi_alpha"/>
</dbReference>
<gene>
    <name evidence="2" type="ORF">DN068_19695</name>
</gene>
<feature type="coiled-coil region" evidence="1">
    <location>
        <begin position="158"/>
        <end position="206"/>
    </location>
</feature>